<dbReference type="Gene3D" id="3.30.980.10">
    <property type="entry name" value="Threonyl-trna Synthetase, Chain A, domain 2"/>
    <property type="match status" value="1"/>
</dbReference>
<dbReference type="SMART" id="SM00863">
    <property type="entry name" value="tRNA_SAD"/>
    <property type="match status" value="1"/>
</dbReference>
<dbReference type="InterPro" id="IPR012676">
    <property type="entry name" value="TGS-like"/>
</dbReference>
<dbReference type="Gene3D" id="3.40.50.800">
    <property type="entry name" value="Anticodon-binding domain"/>
    <property type="match status" value="1"/>
</dbReference>
<dbReference type="InterPro" id="IPR005813">
    <property type="entry name" value="Ribosomal_bL20"/>
</dbReference>
<comment type="catalytic activity">
    <reaction evidence="22">
        <text>tRNA(Thr) + L-threonine + ATP = L-threonyl-tRNA(Thr) + AMP + diphosphate + H(+)</text>
        <dbReference type="Rhea" id="RHEA:24624"/>
        <dbReference type="Rhea" id="RHEA-COMP:9670"/>
        <dbReference type="Rhea" id="RHEA-COMP:9704"/>
        <dbReference type="ChEBI" id="CHEBI:15378"/>
        <dbReference type="ChEBI" id="CHEBI:30616"/>
        <dbReference type="ChEBI" id="CHEBI:33019"/>
        <dbReference type="ChEBI" id="CHEBI:57926"/>
        <dbReference type="ChEBI" id="CHEBI:78442"/>
        <dbReference type="ChEBI" id="CHEBI:78534"/>
        <dbReference type="ChEBI" id="CHEBI:456215"/>
        <dbReference type="EC" id="6.1.1.3"/>
    </reaction>
</comment>
<dbReference type="PROSITE" id="PS51880">
    <property type="entry name" value="TGS"/>
    <property type="match status" value="1"/>
</dbReference>
<evidence type="ECO:0000256" key="13">
    <source>
        <dbReference type="ARBA" id="ARBA00022833"/>
    </source>
</evidence>
<dbReference type="HAMAP" id="MF_00514">
    <property type="entry name" value="Ribosomal_bL35"/>
    <property type="match status" value="1"/>
</dbReference>
<evidence type="ECO:0000256" key="4">
    <source>
        <dbReference type="ARBA" id="ARBA00008226"/>
    </source>
</evidence>
<dbReference type="PROSITE" id="PS00937">
    <property type="entry name" value="RIBOSOMAL_L20"/>
    <property type="match status" value="1"/>
</dbReference>
<dbReference type="HAMAP" id="MF_00382">
    <property type="entry name" value="Ribosomal_bL20"/>
    <property type="match status" value="1"/>
</dbReference>
<dbReference type="InterPro" id="IPR033728">
    <property type="entry name" value="ThrRS_core"/>
</dbReference>
<dbReference type="EMBL" id="HG807495">
    <property type="protein sequence ID" value="CDW60863.1"/>
    <property type="molecule type" value="Genomic_DNA"/>
</dbReference>
<evidence type="ECO:0000256" key="16">
    <source>
        <dbReference type="ARBA" id="ARBA00022917"/>
    </source>
</evidence>
<dbReference type="EC" id="6.1.1.3" evidence="5"/>
<evidence type="ECO:0000256" key="14">
    <source>
        <dbReference type="ARBA" id="ARBA00022840"/>
    </source>
</evidence>
<dbReference type="InterPro" id="IPR045864">
    <property type="entry name" value="aa-tRNA-synth_II/BPL/LPL"/>
</dbReference>
<keyword evidence="6" id="KW-0963">Cytoplasm</keyword>
<evidence type="ECO:0000256" key="8">
    <source>
        <dbReference type="ARBA" id="ARBA00022555"/>
    </source>
</evidence>
<dbReference type="PROSITE" id="PS00938">
    <property type="entry name" value="IF3"/>
    <property type="match status" value="1"/>
</dbReference>
<dbReference type="SUPFAM" id="SSF55186">
    <property type="entry name" value="ThrRS/AlaRS common domain"/>
    <property type="match status" value="1"/>
</dbReference>
<dbReference type="GO" id="GO:0005524">
    <property type="term" value="F:ATP binding"/>
    <property type="evidence" value="ECO:0007669"/>
    <property type="project" value="UniProtKB-KW"/>
</dbReference>
<keyword evidence="19" id="KW-0687">Ribonucleoprotein</keyword>
<dbReference type="FunFam" id="4.10.410.60:FF:000001">
    <property type="entry name" value="50S ribosomal protein L35"/>
    <property type="match status" value="1"/>
</dbReference>
<dbReference type="SUPFAM" id="SSF54364">
    <property type="entry name" value="Translation initiation factor IF3, N-terminal domain"/>
    <property type="match status" value="1"/>
</dbReference>
<dbReference type="InterPro" id="IPR002314">
    <property type="entry name" value="aa-tRNA-synt_IIb"/>
</dbReference>
<dbReference type="FunFam" id="3.30.930.10:FF:000002">
    <property type="entry name" value="Threonine--tRNA ligase"/>
    <property type="match status" value="1"/>
</dbReference>
<comment type="similarity">
    <text evidence="1">Belongs to the IF-3 family.</text>
</comment>
<dbReference type="NCBIfam" id="TIGR00001">
    <property type="entry name" value="rpmI_bact"/>
    <property type="match status" value="1"/>
</dbReference>
<evidence type="ECO:0000256" key="7">
    <source>
        <dbReference type="ARBA" id="ARBA00022540"/>
    </source>
</evidence>
<comment type="similarity">
    <text evidence="4">Belongs to the class-II aminoacyl-tRNA synthetase family.</text>
</comment>
<dbReference type="Pfam" id="PF02824">
    <property type="entry name" value="TGS"/>
    <property type="match status" value="1"/>
</dbReference>
<dbReference type="InterPro" id="IPR019814">
    <property type="entry name" value="Translation_initiation_fac_3_N"/>
</dbReference>
<dbReference type="GO" id="GO:0003743">
    <property type="term" value="F:translation initiation factor activity"/>
    <property type="evidence" value="ECO:0007669"/>
    <property type="project" value="UniProtKB-KW"/>
</dbReference>
<evidence type="ECO:0000256" key="5">
    <source>
        <dbReference type="ARBA" id="ARBA00013163"/>
    </source>
</evidence>
<evidence type="ECO:0000256" key="20">
    <source>
        <dbReference type="ARBA" id="ARBA00031900"/>
    </source>
</evidence>
<dbReference type="GO" id="GO:0004829">
    <property type="term" value="F:threonine-tRNA ligase activity"/>
    <property type="evidence" value="ECO:0007669"/>
    <property type="project" value="UniProtKB-EC"/>
</dbReference>
<comment type="similarity">
    <text evidence="3">Belongs to the bacterial ribosomal protein bL20 family.</text>
</comment>
<evidence type="ECO:0000256" key="12">
    <source>
        <dbReference type="ARBA" id="ARBA00022741"/>
    </source>
</evidence>
<keyword evidence="14" id="KW-0067">ATP-binding</keyword>
<dbReference type="Gene3D" id="3.30.110.10">
    <property type="entry name" value="Translation initiation factor 3 (IF-3), C-terminal domain"/>
    <property type="match status" value="1"/>
</dbReference>
<evidence type="ECO:0000256" key="15">
    <source>
        <dbReference type="ARBA" id="ARBA00022884"/>
    </source>
</evidence>
<dbReference type="InterPro" id="IPR004095">
    <property type="entry name" value="TGS"/>
</dbReference>
<dbReference type="InterPro" id="IPR002320">
    <property type="entry name" value="Thr-tRNA-ligase_IIa"/>
</dbReference>
<evidence type="ECO:0000256" key="21">
    <source>
        <dbReference type="ARBA" id="ARBA00035295"/>
    </source>
</evidence>
<dbReference type="FunFam" id="1.10.1900.20:FF:000001">
    <property type="entry name" value="50S ribosomal protein L20"/>
    <property type="match status" value="1"/>
</dbReference>
<dbReference type="PROSITE" id="PS50862">
    <property type="entry name" value="AA_TRNA_LIGASE_II"/>
    <property type="match status" value="1"/>
</dbReference>
<evidence type="ECO:0000313" key="28">
    <source>
        <dbReference type="EMBL" id="CDW60863.1"/>
    </source>
</evidence>
<accession>A0A077ZM95</accession>
<evidence type="ECO:0000256" key="3">
    <source>
        <dbReference type="ARBA" id="ARBA00007698"/>
    </source>
</evidence>
<evidence type="ECO:0000256" key="25">
    <source>
        <dbReference type="ARBA" id="ARBA00076245"/>
    </source>
</evidence>
<evidence type="ECO:0000256" key="10">
    <source>
        <dbReference type="ARBA" id="ARBA00022723"/>
    </source>
</evidence>
<dbReference type="InterPro" id="IPR019815">
    <property type="entry name" value="Translation_initiation_fac_3_C"/>
</dbReference>
<keyword evidence="15" id="KW-0694">RNA-binding</keyword>
<dbReference type="GO" id="GO:0005829">
    <property type="term" value="C:cytosol"/>
    <property type="evidence" value="ECO:0007669"/>
    <property type="project" value="TreeGrafter"/>
</dbReference>
<evidence type="ECO:0000256" key="11">
    <source>
        <dbReference type="ARBA" id="ARBA00022730"/>
    </source>
</evidence>
<evidence type="ECO:0000256" key="18">
    <source>
        <dbReference type="ARBA" id="ARBA00023146"/>
    </source>
</evidence>
<dbReference type="FunFam" id="3.10.20.30:FF:000005">
    <property type="entry name" value="Threonine--tRNA ligase"/>
    <property type="match status" value="1"/>
</dbReference>
<dbReference type="InterPro" id="IPR001288">
    <property type="entry name" value="Translation_initiation_fac_3"/>
</dbReference>
<dbReference type="SUPFAM" id="SSF55681">
    <property type="entry name" value="Class II aaRS and biotin synthetases"/>
    <property type="match status" value="1"/>
</dbReference>
<dbReference type="Proteomes" id="UP000030665">
    <property type="component" value="Unassembled WGS sequence"/>
</dbReference>
<feature type="domain" description="Aminoacyl-transfer RNA synthetases class-II family profile" evidence="26">
    <location>
        <begin position="243"/>
        <end position="534"/>
    </location>
</feature>
<keyword evidence="17" id="KW-0689">Ribosomal protein</keyword>
<dbReference type="Pfam" id="PF00587">
    <property type="entry name" value="tRNA-synt_2b"/>
    <property type="match status" value="1"/>
</dbReference>
<dbReference type="NCBIfam" id="TIGR00168">
    <property type="entry name" value="infC"/>
    <property type="match status" value="1"/>
</dbReference>
<dbReference type="FunFam" id="3.40.50.800:FF:000001">
    <property type="entry name" value="Threonine--tRNA ligase"/>
    <property type="match status" value="1"/>
</dbReference>
<dbReference type="InterPro" id="IPR012947">
    <property type="entry name" value="tRNA_SAD"/>
</dbReference>
<dbReference type="SUPFAM" id="SSF143034">
    <property type="entry name" value="L35p-like"/>
    <property type="match status" value="1"/>
</dbReference>
<evidence type="ECO:0000256" key="17">
    <source>
        <dbReference type="ARBA" id="ARBA00022980"/>
    </source>
</evidence>
<dbReference type="Pfam" id="PF07973">
    <property type="entry name" value="tRNA_SAD"/>
    <property type="match status" value="1"/>
</dbReference>
<evidence type="ECO:0000256" key="9">
    <source>
        <dbReference type="ARBA" id="ARBA00022598"/>
    </source>
</evidence>
<keyword evidence="7" id="KW-0396">Initiation factor</keyword>
<dbReference type="PRINTS" id="PR01047">
    <property type="entry name" value="TRNASYNTHTHR"/>
</dbReference>
<organism evidence="28 29">
    <name type="scientific">Trichuris trichiura</name>
    <name type="common">Whipworm</name>
    <name type="synonym">Trichocephalus trichiurus</name>
    <dbReference type="NCBI Taxonomy" id="36087"/>
    <lineage>
        <taxon>Eukaryota</taxon>
        <taxon>Metazoa</taxon>
        <taxon>Ecdysozoa</taxon>
        <taxon>Nematoda</taxon>
        <taxon>Enoplea</taxon>
        <taxon>Dorylaimia</taxon>
        <taxon>Trichinellida</taxon>
        <taxon>Trichuridae</taxon>
        <taxon>Trichuris</taxon>
    </lineage>
</organism>
<dbReference type="InterPro" id="IPR012675">
    <property type="entry name" value="Beta-grasp_dom_sf"/>
</dbReference>
<dbReference type="GO" id="GO:0019843">
    <property type="term" value="F:rRNA binding"/>
    <property type="evidence" value="ECO:0007669"/>
    <property type="project" value="UniProtKB-KW"/>
</dbReference>
<comment type="similarity">
    <text evidence="2">Belongs to the bacterial ribosomal protein bL35 family.</text>
</comment>
<dbReference type="CDD" id="cd00771">
    <property type="entry name" value="ThrRS_core"/>
    <property type="match status" value="1"/>
</dbReference>
<proteinExistence type="inferred from homology"/>
<evidence type="ECO:0000256" key="19">
    <source>
        <dbReference type="ARBA" id="ARBA00023274"/>
    </source>
</evidence>
<keyword evidence="12" id="KW-0547">Nucleotide-binding</keyword>
<keyword evidence="13" id="KW-0862">Zinc</keyword>
<dbReference type="PANTHER" id="PTHR11451:SF44">
    <property type="entry name" value="THREONINE--TRNA LIGASE, CHLOROPLASTIC_MITOCHONDRIAL 2"/>
    <property type="match status" value="1"/>
</dbReference>
<dbReference type="InterPro" id="IPR036788">
    <property type="entry name" value="T_IF-3_C_sf"/>
</dbReference>
<dbReference type="InterPro" id="IPR035566">
    <property type="entry name" value="Ribosomal_protein_bL20_C"/>
</dbReference>
<dbReference type="SUPFAM" id="SSF81271">
    <property type="entry name" value="TGS-like"/>
    <property type="match status" value="1"/>
</dbReference>
<evidence type="ECO:0000259" key="26">
    <source>
        <dbReference type="PROSITE" id="PS50862"/>
    </source>
</evidence>
<dbReference type="AlphaFoldDB" id="A0A077ZM95"/>
<dbReference type="CDD" id="cd07026">
    <property type="entry name" value="Ribosomal_L20"/>
    <property type="match status" value="1"/>
</dbReference>
<dbReference type="InterPro" id="IPR036621">
    <property type="entry name" value="Anticodon-bd_dom_sf"/>
</dbReference>
<dbReference type="OrthoDB" id="5423599at2759"/>
<gene>
    <name evidence="28" type="ORF">TTRE_0000926601</name>
</gene>
<dbReference type="InterPro" id="IPR047246">
    <property type="entry name" value="ThrRS_anticodon"/>
</dbReference>
<reference evidence="28" key="2">
    <citation type="submission" date="2014-03" db="EMBL/GenBank/DDBJ databases">
        <title>The whipworm genome and dual-species transcriptomics of an intimate host-pathogen interaction.</title>
        <authorList>
            <person name="Foth B.J."/>
            <person name="Tsai I.J."/>
            <person name="Reid A.J."/>
            <person name="Bancroft A.J."/>
            <person name="Nichol S."/>
            <person name="Tracey A."/>
            <person name="Holroyd N."/>
            <person name="Cotton J.A."/>
            <person name="Stanley E.J."/>
            <person name="Zarowiecki M."/>
            <person name="Liu J.Z."/>
            <person name="Huckvale T."/>
            <person name="Cooper P.J."/>
            <person name="Grencis R.K."/>
            <person name="Berriman M."/>
        </authorList>
    </citation>
    <scope>NUCLEOTIDE SEQUENCE [LARGE SCALE GENOMIC DNA]</scope>
</reference>
<keyword evidence="29" id="KW-1185">Reference proteome</keyword>
<dbReference type="NCBIfam" id="TIGR00418">
    <property type="entry name" value="thrS"/>
    <property type="match status" value="1"/>
</dbReference>
<keyword evidence="11" id="KW-0699">rRNA-binding</keyword>
<feature type="domain" description="TGS" evidence="27">
    <location>
        <begin position="1"/>
        <end position="61"/>
    </location>
</feature>
<dbReference type="GO" id="GO:0046872">
    <property type="term" value="F:metal ion binding"/>
    <property type="evidence" value="ECO:0007669"/>
    <property type="project" value="UniProtKB-KW"/>
</dbReference>
<dbReference type="Pfam" id="PF00707">
    <property type="entry name" value="IF3_C"/>
    <property type="match status" value="1"/>
</dbReference>
<dbReference type="SUPFAM" id="SSF55200">
    <property type="entry name" value="Translation initiation factor IF3, C-terminal domain"/>
    <property type="match status" value="1"/>
</dbReference>
<evidence type="ECO:0000256" key="2">
    <source>
        <dbReference type="ARBA" id="ARBA00006598"/>
    </source>
</evidence>
<dbReference type="Gene3D" id="4.10.410.60">
    <property type="match status" value="1"/>
</dbReference>
<evidence type="ECO:0000256" key="1">
    <source>
        <dbReference type="ARBA" id="ARBA00005439"/>
    </source>
</evidence>
<dbReference type="Gene3D" id="3.30.930.10">
    <property type="entry name" value="Bira Bifunctional Protein, Domain 2"/>
    <property type="match status" value="1"/>
</dbReference>
<dbReference type="STRING" id="36087.A0A077ZM95"/>
<dbReference type="PANTHER" id="PTHR11451">
    <property type="entry name" value="THREONINE-TRNA LIGASE"/>
    <property type="match status" value="1"/>
</dbReference>
<dbReference type="GO" id="GO:0005840">
    <property type="term" value="C:ribosome"/>
    <property type="evidence" value="ECO:0007669"/>
    <property type="project" value="UniProtKB-KW"/>
</dbReference>
<dbReference type="CDD" id="cd01667">
    <property type="entry name" value="TGS_ThrRS"/>
    <property type="match status" value="1"/>
</dbReference>
<dbReference type="Gene3D" id="3.10.20.80">
    <property type="entry name" value="Translation initiation factor 3 (IF-3), N-terminal domain"/>
    <property type="match status" value="1"/>
</dbReference>
<dbReference type="InterPro" id="IPR019813">
    <property type="entry name" value="Translation_initiation_fac3_CS"/>
</dbReference>
<dbReference type="FunFam" id="3.30.980.10:FF:000005">
    <property type="entry name" value="Threonyl-tRNA synthetase, mitochondrial"/>
    <property type="match status" value="1"/>
</dbReference>
<dbReference type="InterPro" id="IPR001706">
    <property type="entry name" value="Ribosomal_bL35"/>
</dbReference>
<dbReference type="Gene3D" id="6.10.160.10">
    <property type="match status" value="1"/>
</dbReference>
<dbReference type="HAMAP" id="MF_00184">
    <property type="entry name" value="Thr_tRNA_synth"/>
    <property type="match status" value="1"/>
</dbReference>
<keyword evidence="16" id="KW-0648">Protein biosynthesis</keyword>
<keyword evidence="9" id="KW-0436">Ligase</keyword>
<dbReference type="Gene3D" id="3.30.54.20">
    <property type="match status" value="1"/>
</dbReference>
<dbReference type="GO" id="GO:0003735">
    <property type="term" value="F:structural constituent of ribosome"/>
    <property type="evidence" value="ECO:0007669"/>
    <property type="project" value="InterPro"/>
</dbReference>
<dbReference type="Gene3D" id="1.10.1900.20">
    <property type="entry name" value="Ribosomal protein L20"/>
    <property type="match status" value="1"/>
</dbReference>
<evidence type="ECO:0000259" key="27">
    <source>
        <dbReference type="PROSITE" id="PS51880"/>
    </source>
</evidence>
<evidence type="ECO:0000256" key="24">
    <source>
        <dbReference type="ARBA" id="ARBA00072767"/>
    </source>
</evidence>
<dbReference type="InterPro" id="IPR049946">
    <property type="entry name" value="RIBOSOMAL_L20_CS"/>
</dbReference>
<reference evidence="28" key="1">
    <citation type="submission" date="2014-01" db="EMBL/GenBank/DDBJ databases">
        <authorList>
            <person name="Aslett M."/>
        </authorList>
    </citation>
    <scope>NUCLEOTIDE SEQUENCE</scope>
</reference>
<dbReference type="GO" id="GO:0000049">
    <property type="term" value="F:tRNA binding"/>
    <property type="evidence" value="ECO:0007669"/>
    <property type="project" value="UniProtKB-KW"/>
</dbReference>
<evidence type="ECO:0000256" key="6">
    <source>
        <dbReference type="ARBA" id="ARBA00022490"/>
    </source>
</evidence>
<dbReference type="Pfam" id="PF05198">
    <property type="entry name" value="IF3_N"/>
    <property type="match status" value="1"/>
</dbReference>
<dbReference type="FunFam" id="3.30.110.10:FF:000001">
    <property type="entry name" value="Translation initiation factor IF-3"/>
    <property type="match status" value="1"/>
</dbReference>
<dbReference type="InterPro" id="IPR036787">
    <property type="entry name" value="T_IF-3_N_sf"/>
</dbReference>
<dbReference type="GO" id="GO:1990904">
    <property type="term" value="C:ribonucleoprotein complex"/>
    <property type="evidence" value="ECO:0007669"/>
    <property type="project" value="UniProtKB-KW"/>
</dbReference>
<keyword evidence="10" id="KW-0479">Metal-binding</keyword>
<keyword evidence="18" id="KW-0030">Aminoacyl-tRNA synthetase</keyword>
<dbReference type="FunFam" id="3.10.20.80:FF:000001">
    <property type="entry name" value="Translation initiation factor IF-3"/>
    <property type="match status" value="1"/>
</dbReference>
<evidence type="ECO:0000256" key="23">
    <source>
        <dbReference type="ARBA" id="ARBA00072523"/>
    </source>
</evidence>
<dbReference type="CDD" id="cd00860">
    <property type="entry name" value="ThrRS_anticodon"/>
    <property type="match status" value="1"/>
</dbReference>
<dbReference type="NCBIfam" id="TIGR01032">
    <property type="entry name" value="rplT_bact"/>
    <property type="match status" value="1"/>
</dbReference>
<dbReference type="Pfam" id="PF00453">
    <property type="entry name" value="Ribosomal_L20"/>
    <property type="match status" value="1"/>
</dbReference>
<dbReference type="FunFam" id="3.30.54.20:FF:000002">
    <property type="entry name" value="Threonine--tRNA ligase"/>
    <property type="match status" value="1"/>
</dbReference>
<protein>
    <recommendedName>
        <fullName evidence="21">Large ribosomal subunit protein bL20c</fullName>
        <ecNumber evidence="5">6.1.1.3</ecNumber>
    </recommendedName>
    <alternativeName>
        <fullName evidence="25">39S ribosomal protein L20, mitochondrial</fullName>
    </alternativeName>
    <alternativeName>
        <fullName evidence="24">Large ribosomal subunit protein bL20m</fullName>
    </alternativeName>
    <alternativeName>
        <fullName evidence="23">Large ribosomal subunit protein bL35c</fullName>
    </alternativeName>
    <alternativeName>
        <fullName evidence="20">Threonyl-tRNA synthetase</fullName>
    </alternativeName>
</protein>
<dbReference type="InterPro" id="IPR018163">
    <property type="entry name" value="Thr/Ala-tRNA-synth_IIc_edit"/>
</dbReference>
<keyword evidence="8" id="KW-0820">tRNA-binding</keyword>
<dbReference type="GO" id="GO:0006435">
    <property type="term" value="P:threonyl-tRNA aminoacylation"/>
    <property type="evidence" value="ECO:0007669"/>
    <property type="project" value="InterPro"/>
</dbReference>
<sequence length="959" mass="110090">MPVITLPDGSQRHYDHAVSPMDVALDIGPGLAKACIAGRVNGELVDACDLIENDAQLSIITAKDEEGLEIIRHSCAHLLGHAIKQLWPHTKMAIGPVIDNGFYYDVDLDRTLTQEDVEALEKRMHELAEKNYDVIKKKVSWHEARETFANRGESYKVSILDENIAHDDKPGLYFHEEYVDMCRGPHVPNMRFCHHFKLMKTAGAYWRGDSNNKMLQRIYGTAWADKKALNAYLQRLEEAAKRDHRKIGKQLDLYHMQEEAPGMVFWHNDGWTIFRELEVFVRSKLKEYQYQEVKGPFMMDRVLWEKTGHWDNYKDAMFTTSSENREYCIKPMNCPGHVQIFNQGLKSYRDLPLRMAEFGSCHRNEPSGSLHGLMRVRGFTQDDAHIFCTEEQIRDEVNGCIRLVYDMYSTFGFEKIVVKLSTRPEKRIGSDEMWDRAEADLAVALEENNIPFEYQLGEGAFYGPKIEFTLYDCLDRAWQCGTVQLDFSLPSRLSASYVGEDNERKVPVMIHRAILGSMERFIGILTEEFAGFFPTWLAPVQVVIMNITDSQSEYVNELTQKLSNAGIRVKADLRNEKIGFKIREHTLRRVPYMLVCGDKEVESGKVAVRTRRGKDLGSMDVNEVIEKLQQEIRSRSLEGEQLGIVSLREALEKAEEAGVDLVEISPNAEPPVCRIMDYGKFLYEKSKSSKEQKKKQKVIQVKEIKFRPGTDEGDYQVKLRSLIRFLEEGDKAKITLRFRGREMAHQQIGMEVLNRVKDDLQELAVVESFPTKIEGRQMIMTVRGAAKRFKKTGKGGFKHKHANLRHILTKKATKRKRHLRPKAMVSKGDLGLVIACLPRAHMARVKRGVIARARHKKILKQAKGYYGARSRVYRVAFQAVIKAGQYAYRDRRQRKRQFRQLWIARINAAARQNGISYSKFINGLKKASVEIDRKILADIAVFDKVAFTALVEKAKAALA</sequence>
<evidence type="ECO:0000256" key="22">
    <source>
        <dbReference type="ARBA" id="ARBA00049515"/>
    </source>
</evidence>
<dbReference type="InterPro" id="IPR037229">
    <property type="entry name" value="Ribosomal_bL35_sf"/>
</dbReference>
<dbReference type="Gene3D" id="3.10.20.30">
    <property type="match status" value="1"/>
</dbReference>
<dbReference type="SUPFAM" id="SSF74731">
    <property type="entry name" value="Ribosomal protein L20"/>
    <property type="match status" value="1"/>
</dbReference>
<dbReference type="InterPro" id="IPR006195">
    <property type="entry name" value="aa-tRNA-synth_II"/>
</dbReference>
<evidence type="ECO:0000313" key="29">
    <source>
        <dbReference type="Proteomes" id="UP000030665"/>
    </source>
</evidence>
<dbReference type="SUPFAM" id="SSF52954">
    <property type="entry name" value="Class II aaRS ABD-related"/>
    <property type="match status" value="1"/>
</dbReference>
<name>A0A077ZM95_TRITR</name>
<dbReference type="HAMAP" id="MF_00080">
    <property type="entry name" value="IF_3"/>
    <property type="match status" value="1"/>
</dbReference>